<dbReference type="InterPro" id="IPR049886">
    <property type="entry name" value="CFI_box_CTERM_dom"/>
</dbReference>
<evidence type="ECO:0000313" key="2">
    <source>
        <dbReference type="Proteomes" id="UP000823990"/>
    </source>
</evidence>
<accession>A0A9D1TQI6</accession>
<gene>
    <name evidence="1" type="ORF">H9892_00395</name>
</gene>
<dbReference type="Proteomes" id="UP000823990">
    <property type="component" value="Unassembled WGS sequence"/>
</dbReference>
<dbReference type="EMBL" id="DXHS01000008">
    <property type="protein sequence ID" value="HIW01790.1"/>
    <property type="molecule type" value="Genomic_DNA"/>
</dbReference>
<proteinExistence type="predicted"/>
<comment type="caution">
    <text evidence="1">The sequence shown here is derived from an EMBL/GenBank/DDBJ whole genome shotgun (WGS) entry which is preliminary data.</text>
</comment>
<protein>
    <submittedName>
        <fullName evidence="1">TFIIB-type zinc finger domain-containing protein</fullName>
    </submittedName>
</protein>
<dbReference type="AlphaFoldDB" id="A0A9D1TQI6"/>
<reference evidence="1" key="2">
    <citation type="submission" date="2021-04" db="EMBL/GenBank/DDBJ databases">
        <authorList>
            <person name="Gilroy R."/>
        </authorList>
    </citation>
    <scope>NUCLEOTIDE SEQUENCE</scope>
    <source>
        <strain evidence="1">12435</strain>
    </source>
</reference>
<evidence type="ECO:0000313" key="1">
    <source>
        <dbReference type="EMBL" id="HIW01790.1"/>
    </source>
</evidence>
<name>A0A9D1TQI6_9FIRM</name>
<sequence length="358" mass="41874">MNKLKCEMCGGTNFIKQDGVFVCQYCGCKYTVEEAKKMMVSGTVAIDNSSFVMSSLQNGRRAKQKEDWEEVQKYYNFAEQYDPTNTEAVFYSAYGKARQALINENLFARQAVFNSFVKTISILDDNYDVDKDYDEYLKTFEQITKDLLDMYNSSFVYRTQRSGIIEIGSDKAETAYLFADVRDAYCETLINIAGKYKKDPKACPYYDFAISMLENALRNRIVRMRTSEEDEILDKIIEYNKKINEIDPSHQIPLRKEVIKKCGVKSFGCYIATCAYGSYDCPPVWVLRRFRDEKLGHSFWGRMFIRIYYAISPILVKLFGNCKWFKNFFRKRLDKLVTKLQNEGLADTPYQDQDWRKS</sequence>
<reference evidence="1" key="1">
    <citation type="journal article" date="2021" name="PeerJ">
        <title>Extensive microbial diversity within the chicken gut microbiome revealed by metagenomics and culture.</title>
        <authorList>
            <person name="Gilroy R."/>
            <person name="Ravi A."/>
            <person name="Getino M."/>
            <person name="Pursley I."/>
            <person name="Horton D.L."/>
            <person name="Alikhan N.F."/>
            <person name="Baker D."/>
            <person name="Gharbi K."/>
            <person name="Hall N."/>
            <person name="Watson M."/>
            <person name="Adriaenssens E.M."/>
            <person name="Foster-Nyarko E."/>
            <person name="Jarju S."/>
            <person name="Secka A."/>
            <person name="Antonio M."/>
            <person name="Oren A."/>
            <person name="Chaudhuri R.R."/>
            <person name="La Ragione R."/>
            <person name="Hildebrand F."/>
            <person name="Pallen M.J."/>
        </authorList>
    </citation>
    <scope>NUCLEOTIDE SEQUENCE</scope>
    <source>
        <strain evidence="1">12435</strain>
    </source>
</reference>
<dbReference type="NCBIfam" id="NF041770">
    <property type="entry name" value="CFI_box_CTERM"/>
    <property type="match status" value="1"/>
</dbReference>
<organism evidence="1 2">
    <name type="scientific">Candidatus Protoclostridium stercorigallinarum</name>
    <dbReference type="NCBI Taxonomy" id="2838741"/>
    <lineage>
        <taxon>Bacteria</taxon>
        <taxon>Bacillati</taxon>
        <taxon>Bacillota</taxon>
        <taxon>Clostridia</taxon>
        <taxon>Candidatus Protoclostridium</taxon>
    </lineage>
</organism>